<evidence type="ECO:0000313" key="3">
    <source>
        <dbReference type="Proteomes" id="UP000838756"/>
    </source>
</evidence>
<gene>
    <name evidence="2" type="primary">jg27039</name>
    <name evidence="2" type="ORF">PAEG_LOCUS2952</name>
</gene>
<protein>
    <submittedName>
        <fullName evidence="2">Jg27039 protein</fullName>
    </submittedName>
</protein>
<proteinExistence type="predicted"/>
<comment type="caution">
    <text evidence="2">The sequence shown here is derived from an EMBL/GenBank/DDBJ whole genome shotgun (WGS) entry which is preliminary data.</text>
</comment>
<reference evidence="2" key="1">
    <citation type="submission" date="2022-03" db="EMBL/GenBank/DDBJ databases">
        <authorList>
            <person name="Lindestad O."/>
        </authorList>
    </citation>
    <scope>NUCLEOTIDE SEQUENCE</scope>
</reference>
<name>A0A8S4QPB0_9NEOP</name>
<evidence type="ECO:0000256" key="1">
    <source>
        <dbReference type="SAM" id="MobiDB-lite"/>
    </source>
</evidence>
<keyword evidence="3" id="KW-1185">Reference proteome</keyword>
<feature type="non-terminal residue" evidence="2">
    <location>
        <position position="1"/>
    </location>
</feature>
<organism evidence="2 3">
    <name type="scientific">Pararge aegeria aegeria</name>
    <dbReference type="NCBI Taxonomy" id="348720"/>
    <lineage>
        <taxon>Eukaryota</taxon>
        <taxon>Metazoa</taxon>
        <taxon>Ecdysozoa</taxon>
        <taxon>Arthropoda</taxon>
        <taxon>Hexapoda</taxon>
        <taxon>Insecta</taxon>
        <taxon>Pterygota</taxon>
        <taxon>Neoptera</taxon>
        <taxon>Endopterygota</taxon>
        <taxon>Lepidoptera</taxon>
        <taxon>Glossata</taxon>
        <taxon>Ditrysia</taxon>
        <taxon>Papilionoidea</taxon>
        <taxon>Nymphalidae</taxon>
        <taxon>Satyrinae</taxon>
        <taxon>Satyrini</taxon>
        <taxon>Parargina</taxon>
        <taxon>Pararge</taxon>
    </lineage>
</organism>
<feature type="region of interest" description="Disordered" evidence="1">
    <location>
        <begin position="1"/>
        <end position="25"/>
    </location>
</feature>
<dbReference type="EMBL" id="CAKXAJ010009273">
    <property type="protein sequence ID" value="CAH2211115.1"/>
    <property type="molecule type" value="Genomic_DNA"/>
</dbReference>
<accession>A0A8S4QPB0</accession>
<dbReference type="Proteomes" id="UP000838756">
    <property type="component" value="Unassembled WGS sequence"/>
</dbReference>
<evidence type="ECO:0000313" key="2">
    <source>
        <dbReference type="EMBL" id="CAH2211115.1"/>
    </source>
</evidence>
<sequence length="25" mass="2491">PMSTTPEMPTAADMQLAAAVGSKGK</sequence>
<dbReference type="AlphaFoldDB" id="A0A8S4QPB0"/>